<proteinExistence type="predicted"/>
<evidence type="ECO:0000256" key="2">
    <source>
        <dbReference type="SAM" id="SignalP"/>
    </source>
</evidence>
<evidence type="ECO:0000313" key="4">
    <source>
        <dbReference type="EMBL" id="ABX05313.1"/>
    </source>
</evidence>
<dbReference type="eggNOG" id="COG1506">
    <property type="taxonomic scope" value="Bacteria"/>
</dbReference>
<keyword evidence="2" id="KW-0732">Signal</keyword>
<feature type="signal peptide" evidence="2">
    <location>
        <begin position="1"/>
        <end position="23"/>
    </location>
</feature>
<gene>
    <name evidence="4" type="ordered locus">Haur_2675</name>
</gene>
<reference evidence="4 5" key="1">
    <citation type="journal article" date="2011" name="Stand. Genomic Sci.">
        <title>Complete genome sequence of the filamentous gliding predatory bacterium Herpetosiphon aurantiacus type strain (114-95(T)).</title>
        <authorList>
            <person name="Kiss H."/>
            <person name="Nett M."/>
            <person name="Domin N."/>
            <person name="Martin K."/>
            <person name="Maresca J.A."/>
            <person name="Copeland A."/>
            <person name="Lapidus A."/>
            <person name="Lucas S."/>
            <person name="Berry K.W."/>
            <person name="Glavina Del Rio T."/>
            <person name="Dalin E."/>
            <person name="Tice H."/>
            <person name="Pitluck S."/>
            <person name="Richardson P."/>
            <person name="Bruce D."/>
            <person name="Goodwin L."/>
            <person name="Han C."/>
            <person name="Detter J.C."/>
            <person name="Schmutz J."/>
            <person name="Brettin T."/>
            <person name="Land M."/>
            <person name="Hauser L."/>
            <person name="Kyrpides N.C."/>
            <person name="Ivanova N."/>
            <person name="Goker M."/>
            <person name="Woyke T."/>
            <person name="Klenk H.P."/>
            <person name="Bryant D.A."/>
        </authorList>
    </citation>
    <scope>NUCLEOTIDE SEQUENCE [LARGE SCALE GENOMIC DNA]</scope>
    <source>
        <strain evidence="5">ATCC 23779 / DSM 785 / 114-95</strain>
    </source>
</reference>
<dbReference type="InParanoid" id="A9B135"/>
<dbReference type="Gene3D" id="3.40.50.1820">
    <property type="entry name" value="alpha/beta hydrolase"/>
    <property type="match status" value="1"/>
</dbReference>
<dbReference type="SUPFAM" id="SSF53474">
    <property type="entry name" value="alpha/beta-Hydrolases"/>
    <property type="match status" value="1"/>
</dbReference>
<sequence length="791" mass="87957">MRRRISLLLALLAILFTTMPASAEIVNVPYFEEPELLLAEDELLKLAQLQDNTYPSVGTKISPDDTTVVIGNYRYSDTGSAFLNVVDGSIVPIQPLQLPEDSDFFPLAATEMVWLDNDNIGQVLYDLFMGGMVLSINRYSGQISLYPVNLPFLPLSIAPNGSRLLVVTFEASELEAMRQSPDSVKLPFNIEAPKTTMERTMPKDRIAYYSHTDSRRHMSEETLDLAIFDLTTGALTPLYSVPDHTLLYDYAWSKDGSKFALIRDTVILGEGFGEKRLVDVMTQDALGGLSPKDNPLFTENVLDIFDLTTGNFQPEAWRAVDGDGRVVRDIEWSTDGQRYIVRLERPAQIAGRPHPTYIFPDMASYQFRSVDGTLQRELYAPELQTPEASGFFYLSPDEVLFITANGTNQALYYFNQGSGEFRKVSNMDGTYFGVTTTNMSRQLIFSYMSFSQPADIYRLNWDGQALSRLTWANAELEKINNVRVDSVSFTVSSGAQRNGFLIQPAGAEFPPKDVPIVMWQEGGPRATMTQFFATNTENPYNLLPNFGIAVLYVPLPGRLGFGPEFLNALADNDNFGKIDIDEGAEIIGQAISRGWTSQNKVGVTGCSYGGYFSAQSITRHPTRYAAANPQCTLLNNANEFHFGLGPLIAYLEGGTPMDKPAEYAADSPLNRADRVRTPTLLFHGEYDFLPVKYAVDFHDQIEIQKHRVKLVTYELEGHGLSDPANQYRAAQEQILWFRQYLSGSPSVAAEPVVTDAATMTVPETTDVIVFTETATFAAPSLQFGKNLITAE</sequence>
<evidence type="ECO:0000256" key="1">
    <source>
        <dbReference type="ARBA" id="ARBA00022801"/>
    </source>
</evidence>
<evidence type="ECO:0000259" key="3">
    <source>
        <dbReference type="Pfam" id="PF00326"/>
    </source>
</evidence>
<feature type="chain" id="PRO_5002732318" evidence="2">
    <location>
        <begin position="24"/>
        <end position="791"/>
    </location>
</feature>
<dbReference type="KEGG" id="hau:Haur_2675"/>
<accession>A9B135</accession>
<dbReference type="EMBL" id="CP000875">
    <property type="protein sequence ID" value="ABX05313.1"/>
    <property type="molecule type" value="Genomic_DNA"/>
</dbReference>
<dbReference type="GO" id="GO:0006508">
    <property type="term" value="P:proteolysis"/>
    <property type="evidence" value="ECO:0007669"/>
    <property type="project" value="InterPro"/>
</dbReference>
<dbReference type="PANTHER" id="PTHR42776:SF27">
    <property type="entry name" value="DIPEPTIDYL PEPTIDASE FAMILY MEMBER 6"/>
    <property type="match status" value="1"/>
</dbReference>
<dbReference type="SUPFAM" id="SSF82171">
    <property type="entry name" value="DPP6 N-terminal domain-like"/>
    <property type="match status" value="1"/>
</dbReference>
<keyword evidence="1" id="KW-0378">Hydrolase</keyword>
<dbReference type="STRING" id="316274.Haur_2675"/>
<dbReference type="GO" id="GO:0004252">
    <property type="term" value="F:serine-type endopeptidase activity"/>
    <property type="evidence" value="ECO:0007669"/>
    <property type="project" value="TreeGrafter"/>
</dbReference>
<name>A9B135_HERA2</name>
<dbReference type="InterPro" id="IPR029058">
    <property type="entry name" value="AB_hydrolase_fold"/>
</dbReference>
<dbReference type="BioCyc" id="HAUR316274:GHYA-2705-MONOMER"/>
<dbReference type="Proteomes" id="UP000000787">
    <property type="component" value="Chromosome"/>
</dbReference>
<keyword evidence="5" id="KW-1185">Reference proteome</keyword>
<feature type="domain" description="Peptidase S9 prolyl oligopeptidase catalytic" evidence="3">
    <location>
        <begin position="542"/>
        <end position="742"/>
    </location>
</feature>
<evidence type="ECO:0000313" key="5">
    <source>
        <dbReference type="Proteomes" id="UP000000787"/>
    </source>
</evidence>
<dbReference type="HOGENOM" id="CLU_356331_0_0_0"/>
<dbReference type="Pfam" id="PF00326">
    <property type="entry name" value="Peptidase_S9"/>
    <property type="match status" value="1"/>
</dbReference>
<dbReference type="InterPro" id="IPR001375">
    <property type="entry name" value="Peptidase_S9_cat"/>
</dbReference>
<organism evidence="4 5">
    <name type="scientific">Herpetosiphon aurantiacus (strain ATCC 23779 / DSM 785 / 114-95)</name>
    <dbReference type="NCBI Taxonomy" id="316274"/>
    <lineage>
        <taxon>Bacteria</taxon>
        <taxon>Bacillati</taxon>
        <taxon>Chloroflexota</taxon>
        <taxon>Chloroflexia</taxon>
        <taxon>Herpetosiphonales</taxon>
        <taxon>Herpetosiphonaceae</taxon>
        <taxon>Herpetosiphon</taxon>
    </lineage>
</organism>
<protein>
    <submittedName>
        <fullName evidence="4">Peptidase S9 prolyl oligopeptidase active site domain protein</fullName>
    </submittedName>
</protein>
<dbReference type="AlphaFoldDB" id="A9B135"/>
<dbReference type="PANTHER" id="PTHR42776">
    <property type="entry name" value="SERINE PEPTIDASE S9 FAMILY MEMBER"/>
    <property type="match status" value="1"/>
</dbReference>